<name>A0A0S3PZ90_9BRAD</name>
<keyword evidence="1" id="KW-0812">Transmembrane</keyword>
<evidence type="ECO:0000313" key="3">
    <source>
        <dbReference type="EMBL" id="BAT61260.1"/>
    </source>
</evidence>
<feature type="transmembrane region" description="Helical" evidence="1">
    <location>
        <begin position="20"/>
        <end position="42"/>
    </location>
</feature>
<evidence type="ECO:0000313" key="4">
    <source>
        <dbReference type="Proteomes" id="UP000236884"/>
    </source>
</evidence>
<keyword evidence="1" id="KW-0472">Membrane</keyword>
<keyword evidence="1" id="KW-1133">Transmembrane helix</keyword>
<feature type="domain" description="Peptidoglycan binding-like" evidence="2">
    <location>
        <begin position="105"/>
        <end position="157"/>
    </location>
</feature>
<gene>
    <name evidence="3" type="ORF">GJW-30_1_03817</name>
</gene>
<dbReference type="RefSeq" id="WP_245408560.1">
    <property type="nucleotide sequence ID" value="NZ_AP014946.1"/>
</dbReference>
<dbReference type="Gene3D" id="1.10.101.10">
    <property type="entry name" value="PGBD-like superfamily/PGBD"/>
    <property type="match status" value="2"/>
</dbReference>
<evidence type="ECO:0000256" key="1">
    <source>
        <dbReference type="SAM" id="Phobius"/>
    </source>
</evidence>
<dbReference type="Proteomes" id="UP000236884">
    <property type="component" value="Chromosome"/>
</dbReference>
<proteinExistence type="predicted"/>
<dbReference type="EMBL" id="AP014946">
    <property type="protein sequence ID" value="BAT61260.1"/>
    <property type="molecule type" value="Genomic_DNA"/>
</dbReference>
<organism evidence="3 4">
    <name type="scientific">Variibacter gotjawalensis</name>
    <dbReference type="NCBI Taxonomy" id="1333996"/>
    <lineage>
        <taxon>Bacteria</taxon>
        <taxon>Pseudomonadati</taxon>
        <taxon>Pseudomonadota</taxon>
        <taxon>Alphaproteobacteria</taxon>
        <taxon>Hyphomicrobiales</taxon>
        <taxon>Nitrobacteraceae</taxon>
        <taxon>Variibacter</taxon>
    </lineage>
</organism>
<dbReference type="KEGG" id="vgo:GJW-30_1_03817"/>
<dbReference type="SUPFAM" id="SSF47090">
    <property type="entry name" value="PGBD-like"/>
    <property type="match status" value="2"/>
</dbReference>
<sequence>MSRFGEMGGALWRKIARRPVDSLALVVALGVVTTIVVNAVALQASPHPAPIAKPVPMPVPKPQAATAPVQPKAVTTGSVAPNEPQVAAVSPNTKEPVMRTRVQLLTEIQKELARRGFYDGTVDGVMGPKMEAAIRAFEQSARLRVTGEANEALLKALQRAPAKAKSANAENSTKRIVAVQRALTDFGYGPVPPTGVFGEATRAAVEKFERDRKLTPTGRISERVLKELAAVTGRSFE</sequence>
<dbReference type="Pfam" id="PF01471">
    <property type="entry name" value="PG_binding_1"/>
    <property type="match status" value="2"/>
</dbReference>
<keyword evidence="4" id="KW-1185">Reference proteome</keyword>
<dbReference type="AlphaFoldDB" id="A0A0S3PZ90"/>
<accession>A0A0S3PZ90</accession>
<feature type="domain" description="Peptidoglycan binding-like" evidence="2">
    <location>
        <begin position="175"/>
        <end position="227"/>
    </location>
</feature>
<reference evidence="3 4" key="1">
    <citation type="submission" date="2015-08" db="EMBL/GenBank/DDBJ databases">
        <title>Investigation of the bacterial diversity of lava forest soil.</title>
        <authorList>
            <person name="Lee J.S."/>
        </authorList>
    </citation>
    <scope>NUCLEOTIDE SEQUENCE [LARGE SCALE GENOMIC DNA]</scope>
    <source>
        <strain evidence="3 4">GJW-30</strain>
    </source>
</reference>
<protein>
    <submittedName>
        <fullName evidence="3">Putative peptidoglycan binding domain protein</fullName>
    </submittedName>
</protein>
<evidence type="ECO:0000259" key="2">
    <source>
        <dbReference type="Pfam" id="PF01471"/>
    </source>
</evidence>
<dbReference type="InterPro" id="IPR036366">
    <property type="entry name" value="PGBDSf"/>
</dbReference>
<dbReference type="InterPro" id="IPR036365">
    <property type="entry name" value="PGBD-like_sf"/>
</dbReference>
<dbReference type="InterPro" id="IPR002477">
    <property type="entry name" value="Peptidoglycan-bd-like"/>
</dbReference>